<evidence type="ECO:0000256" key="5">
    <source>
        <dbReference type="PROSITE-ProRule" id="PRU01248"/>
    </source>
</evidence>
<keyword evidence="3 5" id="KW-0238">DNA-binding</keyword>
<evidence type="ECO:0000313" key="8">
    <source>
        <dbReference type="EMBL" id="SFF28119.1"/>
    </source>
</evidence>
<name>A0A1I2HET9_9ACTN</name>
<protein>
    <submittedName>
        <fullName evidence="8">Site-specific recombinase XerD</fullName>
    </submittedName>
</protein>
<keyword evidence="4" id="KW-0233">DNA recombination</keyword>
<reference evidence="8 9" key="1">
    <citation type="submission" date="2016-10" db="EMBL/GenBank/DDBJ databases">
        <authorList>
            <person name="de Groot N.N."/>
        </authorList>
    </citation>
    <scope>NUCLEOTIDE SEQUENCE [LARGE SCALE GENOMIC DNA]</scope>
    <source>
        <strain evidence="8 9">DSM 43019</strain>
    </source>
</reference>
<dbReference type="Pfam" id="PF00589">
    <property type="entry name" value="Phage_integrase"/>
    <property type="match status" value="1"/>
</dbReference>
<feature type="domain" description="Tyr recombinase" evidence="6">
    <location>
        <begin position="190"/>
        <end position="381"/>
    </location>
</feature>
<dbReference type="InterPro" id="IPR010998">
    <property type="entry name" value="Integrase_recombinase_N"/>
</dbReference>
<evidence type="ECO:0000256" key="2">
    <source>
        <dbReference type="ARBA" id="ARBA00022908"/>
    </source>
</evidence>
<dbReference type="InterPro" id="IPR011010">
    <property type="entry name" value="DNA_brk_join_enz"/>
</dbReference>
<evidence type="ECO:0000259" key="7">
    <source>
        <dbReference type="PROSITE" id="PS51900"/>
    </source>
</evidence>
<dbReference type="InterPro" id="IPR002104">
    <property type="entry name" value="Integrase_catalytic"/>
</dbReference>
<dbReference type="GO" id="GO:0003677">
    <property type="term" value="F:DNA binding"/>
    <property type="evidence" value="ECO:0007669"/>
    <property type="project" value="UniProtKB-UniRule"/>
</dbReference>
<proteinExistence type="inferred from homology"/>
<comment type="similarity">
    <text evidence="1">Belongs to the 'phage' integrase family.</text>
</comment>
<keyword evidence="9" id="KW-1185">Reference proteome</keyword>
<dbReference type="SUPFAM" id="SSF56349">
    <property type="entry name" value="DNA breaking-rejoining enzymes"/>
    <property type="match status" value="1"/>
</dbReference>
<dbReference type="InterPro" id="IPR044068">
    <property type="entry name" value="CB"/>
</dbReference>
<evidence type="ECO:0000313" key="9">
    <source>
        <dbReference type="Proteomes" id="UP000199645"/>
    </source>
</evidence>
<dbReference type="GO" id="GO:0015074">
    <property type="term" value="P:DNA integration"/>
    <property type="evidence" value="ECO:0007669"/>
    <property type="project" value="UniProtKB-KW"/>
</dbReference>
<dbReference type="Gene3D" id="1.10.443.10">
    <property type="entry name" value="Intergrase catalytic core"/>
    <property type="match status" value="1"/>
</dbReference>
<keyword evidence="2" id="KW-0229">DNA integration</keyword>
<sequence>MRPNPNRGRVYRRCGCRDNTGKQIGAGCPKLASSRHGTWTFAVDRPNADNMRKTLRRGGFATKIQASEALSKVLECERAGVHLNDAETVAQYLTSWLDAKAPNLRTNTVLRYRAYINQDLIPAIGAVRLEQLTHEHVRQFISNQLTAGRGRVTLARCITTLSSALNDAVKQRRLSYSPARYAGLPRPARRNLTCWTTRQAEGFLRTCHRIDDPLADLFELMICTGMRKGEMLGLHWDDVDLDNRVLFVRHTLVSINNSRSMLSEPKTEGSRAWVALSQRAVEALRRQRQRKTTDPDGLVFTTKDRRPLRPQYVLDRFRQLTAEAALPRIRVHDLRHLAATIMLSAGVPIAMVSKTLRHKNLATTVDIYGHLTQEVAQAAVDATAAALDNVAKKAA</sequence>
<dbReference type="CDD" id="cd01189">
    <property type="entry name" value="INT_ICEBs1_C_like"/>
    <property type="match status" value="1"/>
</dbReference>
<dbReference type="RefSeq" id="WP_203779663.1">
    <property type="nucleotide sequence ID" value="NZ_BOMT01000085.1"/>
</dbReference>
<dbReference type="InterPro" id="IPR004107">
    <property type="entry name" value="Integrase_SAM-like_N"/>
</dbReference>
<dbReference type="Proteomes" id="UP000199645">
    <property type="component" value="Unassembled WGS sequence"/>
</dbReference>
<dbReference type="Gene3D" id="1.10.150.130">
    <property type="match status" value="1"/>
</dbReference>
<dbReference type="InterPro" id="IPR050808">
    <property type="entry name" value="Phage_Integrase"/>
</dbReference>
<dbReference type="Pfam" id="PF14659">
    <property type="entry name" value="Phage_int_SAM_3"/>
    <property type="match status" value="1"/>
</dbReference>
<dbReference type="STRING" id="35752.SAMN05421541_108102"/>
<dbReference type="AlphaFoldDB" id="A0A1I2HET9"/>
<dbReference type="InterPro" id="IPR013762">
    <property type="entry name" value="Integrase-like_cat_sf"/>
</dbReference>
<gene>
    <name evidence="8" type="ORF">SAMN05421541_108102</name>
</gene>
<dbReference type="PROSITE" id="PS51898">
    <property type="entry name" value="TYR_RECOMBINASE"/>
    <property type="match status" value="1"/>
</dbReference>
<dbReference type="PROSITE" id="PS51900">
    <property type="entry name" value="CB"/>
    <property type="match status" value="1"/>
</dbReference>
<evidence type="ECO:0000256" key="1">
    <source>
        <dbReference type="ARBA" id="ARBA00008857"/>
    </source>
</evidence>
<dbReference type="EMBL" id="FONV01000008">
    <property type="protein sequence ID" value="SFF28119.1"/>
    <property type="molecule type" value="Genomic_DNA"/>
</dbReference>
<accession>A0A1I2HET9</accession>
<dbReference type="PANTHER" id="PTHR30629">
    <property type="entry name" value="PROPHAGE INTEGRASE"/>
    <property type="match status" value="1"/>
</dbReference>
<dbReference type="GO" id="GO:0006310">
    <property type="term" value="P:DNA recombination"/>
    <property type="evidence" value="ECO:0007669"/>
    <property type="project" value="UniProtKB-KW"/>
</dbReference>
<dbReference type="PANTHER" id="PTHR30629:SF2">
    <property type="entry name" value="PROPHAGE INTEGRASE INTS-RELATED"/>
    <property type="match status" value="1"/>
</dbReference>
<feature type="domain" description="Core-binding (CB)" evidence="7">
    <location>
        <begin position="87"/>
        <end position="169"/>
    </location>
</feature>
<evidence type="ECO:0000256" key="3">
    <source>
        <dbReference type="ARBA" id="ARBA00023125"/>
    </source>
</evidence>
<organism evidence="8 9">
    <name type="scientific">Actinoplanes philippinensis</name>
    <dbReference type="NCBI Taxonomy" id="35752"/>
    <lineage>
        <taxon>Bacteria</taxon>
        <taxon>Bacillati</taxon>
        <taxon>Actinomycetota</taxon>
        <taxon>Actinomycetes</taxon>
        <taxon>Micromonosporales</taxon>
        <taxon>Micromonosporaceae</taxon>
        <taxon>Actinoplanes</taxon>
    </lineage>
</organism>
<evidence type="ECO:0000256" key="4">
    <source>
        <dbReference type="ARBA" id="ARBA00023172"/>
    </source>
</evidence>
<evidence type="ECO:0000259" key="6">
    <source>
        <dbReference type="PROSITE" id="PS51898"/>
    </source>
</evidence>